<feature type="chain" id="PRO_5007509298" description="Deacetylase PdaC domain-containing protein" evidence="1">
    <location>
        <begin position="30"/>
        <end position="220"/>
    </location>
</feature>
<sequence>MKRNLAILLGFLTLCLMISVTTPKMEAQAAGPKVTIKKYKDKKEYQYAVISGAKYKKANAQMLAYTKHVYRVNEKLQKKNKEDLKKGSIPNGMPYFSVITCSKNFSQSSKVSIFCEKYTYTGGAHGMPYSKTFNFLNGKSMSLKGAFQSAKSYEDGKTYAKRYILSHPEKYPFADSHTSIAGHSFFWTTKGLKVIFEPYEVSSFADGFKYVSISNKYLKN</sequence>
<dbReference type="Pfam" id="PF13739">
    <property type="entry name" value="PdaC"/>
    <property type="match status" value="1"/>
</dbReference>
<reference evidence="4" key="2">
    <citation type="submission" date="2016-03" db="EMBL/GenBank/DDBJ databases">
        <authorList>
            <person name="Ploux O."/>
        </authorList>
    </citation>
    <scope>NUCLEOTIDE SEQUENCE [LARGE SCALE GENOMIC DNA]</scope>
    <source>
        <strain evidence="4">PP9</strain>
    </source>
</reference>
<dbReference type="AlphaFoldDB" id="A0A143H9C9"/>
<proteinExistence type="predicted"/>
<name>A0A143H9C9_9BACL</name>
<dbReference type="STRING" id="241244.ATY39_00685"/>
<evidence type="ECO:0000313" key="4">
    <source>
        <dbReference type="Proteomes" id="UP000076021"/>
    </source>
</evidence>
<feature type="domain" description="Deacetylase PdaC" evidence="2">
    <location>
        <begin position="44"/>
        <end position="127"/>
    </location>
</feature>
<dbReference type="Proteomes" id="UP000076021">
    <property type="component" value="Chromosome"/>
</dbReference>
<reference evidence="3 4" key="1">
    <citation type="journal article" date="2016" name="Genome Announc.">
        <title>Whole-Genome Sequence of Rummeliibacillus stabekisii Strain PP9 Isolated from Antarctic Soil.</title>
        <authorList>
            <person name="da Mota F.F."/>
            <person name="Vollu R.E."/>
            <person name="Jurelevicius D."/>
            <person name="Seldin L."/>
        </authorList>
    </citation>
    <scope>NUCLEOTIDE SEQUENCE [LARGE SCALE GENOMIC DNA]</scope>
    <source>
        <strain evidence="3 4">PP9</strain>
    </source>
</reference>
<dbReference type="Gene3D" id="3.30.565.40">
    <property type="entry name" value="Fervidobacterium nodosum Rt17-B1 like"/>
    <property type="match status" value="1"/>
</dbReference>
<protein>
    <recommendedName>
        <fullName evidence="2">Deacetylase PdaC domain-containing protein</fullName>
    </recommendedName>
</protein>
<keyword evidence="1" id="KW-0732">Signal</keyword>
<organism evidence="3 4">
    <name type="scientific">Rummeliibacillus stabekisii</name>
    <dbReference type="NCBI Taxonomy" id="241244"/>
    <lineage>
        <taxon>Bacteria</taxon>
        <taxon>Bacillati</taxon>
        <taxon>Bacillota</taxon>
        <taxon>Bacilli</taxon>
        <taxon>Bacillales</taxon>
        <taxon>Caryophanaceae</taxon>
        <taxon>Rummeliibacillus</taxon>
    </lineage>
</organism>
<evidence type="ECO:0000313" key="3">
    <source>
        <dbReference type="EMBL" id="AMW98059.1"/>
    </source>
</evidence>
<dbReference type="EMBL" id="CP014806">
    <property type="protein sequence ID" value="AMW98059.1"/>
    <property type="molecule type" value="Genomic_DNA"/>
</dbReference>
<gene>
    <name evidence="3" type="ORF">ATY39_00685</name>
</gene>
<evidence type="ECO:0000259" key="2">
    <source>
        <dbReference type="Pfam" id="PF13739"/>
    </source>
</evidence>
<keyword evidence="4" id="KW-1185">Reference proteome</keyword>
<evidence type="ECO:0000256" key="1">
    <source>
        <dbReference type="SAM" id="SignalP"/>
    </source>
</evidence>
<dbReference type="KEGG" id="rst:ATY39_00685"/>
<dbReference type="InterPro" id="IPR025303">
    <property type="entry name" value="PdaC"/>
</dbReference>
<feature type="signal peptide" evidence="1">
    <location>
        <begin position="1"/>
        <end position="29"/>
    </location>
</feature>
<accession>A0A143H9C9</accession>